<comment type="similarity">
    <text evidence="2">Belongs to the cytidine and deoxycytidylate deaminase family. ADAT3 subfamily.</text>
</comment>
<dbReference type="InterPro" id="IPR016193">
    <property type="entry name" value="Cytidine_deaminase-like"/>
</dbReference>
<dbReference type="Gene3D" id="3.40.140.10">
    <property type="entry name" value="Cytidine Deaminase, domain 2"/>
    <property type="match status" value="1"/>
</dbReference>
<evidence type="ECO:0000259" key="4">
    <source>
        <dbReference type="PROSITE" id="PS51747"/>
    </source>
</evidence>
<dbReference type="AlphaFoldDB" id="A0AB34KS60"/>
<dbReference type="GO" id="GO:0005634">
    <property type="term" value="C:nucleus"/>
    <property type="evidence" value="ECO:0007669"/>
    <property type="project" value="TreeGrafter"/>
</dbReference>
<evidence type="ECO:0000256" key="2">
    <source>
        <dbReference type="ARBA" id="ARBA00038160"/>
    </source>
</evidence>
<dbReference type="GO" id="GO:0008033">
    <property type="term" value="P:tRNA processing"/>
    <property type="evidence" value="ECO:0007669"/>
    <property type="project" value="UniProtKB-KW"/>
</dbReference>
<organism evidence="5 6">
    <name type="scientific">Cladosporium halotolerans</name>
    <dbReference type="NCBI Taxonomy" id="1052096"/>
    <lineage>
        <taxon>Eukaryota</taxon>
        <taxon>Fungi</taxon>
        <taxon>Dikarya</taxon>
        <taxon>Ascomycota</taxon>
        <taxon>Pezizomycotina</taxon>
        <taxon>Dothideomycetes</taxon>
        <taxon>Dothideomycetidae</taxon>
        <taxon>Cladosporiales</taxon>
        <taxon>Cladosporiaceae</taxon>
        <taxon>Cladosporium</taxon>
    </lineage>
</organism>
<feature type="compositionally biased region" description="Basic residues" evidence="3">
    <location>
        <begin position="534"/>
        <end position="543"/>
    </location>
</feature>
<keyword evidence="6" id="KW-1185">Reference proteome</keyword>
<dbReference type="InterPro" id="IPR002125">
    <property type="entry name" value="CMP_dCMP_dom"/>
</dbReference>
<feature type="domain" description="CMP/dCMP-type deaminase" evidence="4">
    <location>
        <begin position="271"/>
        <end position="461"/>
    </location>
</feature>
<dbReference type="GO" id="GO:0052717">
    <property type="term" value="F:tRNA-specific adenosine-34 deaminase activity"/>
    <property type="evidence" value="ECO:0007669"/>
    <property type="project" value="TreeGrafter"/>
</dbReference>
<feature type="compositionally biased region" description="Low complexity" evidence="3">
    <location>
        <begin position="520"/>
        <end position="531"/>
    </location>
</feature>
<dbReference type="RefSeq" id="XP_069230919.1">
    <property type="nucleotide sequence ID" value="XM_069372082.1"/>
</dbReference>
<dbReference type="Proteomes" id="UP000803884">
    <property type="component" value="Unassembled WGS sequence"/>
</dbReference>
<dbReference type="GeneID" id="96004920"/>
<dbReference type="PANTHER" id="PTHR11079">
    <property type="entry name" value="CYTOSINE DEAMINASE FAMILY MEMBER"/>
    <property type="match status" value="1"/>
</dbReference>
<evidence type="ECO:0000313" key="6">
    <source>
        <dbReference type="Proteomes" id="UP000803884"/>
    </source>
</evidence>
<feature type="region of interest" description="Disordered" evidence="3">
    <location>
        <begin position="148"/>
        <end position="169"/>
    </location>
</feature>
<reference evidence="5 6" key="1">
    <citation type="journal article" date="2020" name="Microbiol. Resour. Announc.">
        <title>Draft Genome Sequence of a Cladosporium Species Isolated from the Mesophotic Ascidian Didemnum maculosum.</title>
        <authorList>
            <person name="Gioti A."/>
            <person name="Siaperas R."/>
            <person name="Nikolaivits E."/>
            <person name="Le Goff G."/>
            <person name="Ouazzani J."/>
            <person name="Kotoulas G."/>
            <person name="Topakas E."/>
        </authorList>
    </citation>
    <scope>NUCLEOTIDE SEQUENCE [LARGE SCALE GENOMIC DNA]</scope>
    <source>
        <strain evidence="5 6">TM138-S3</strain>
    </source>
</reference>
<evidence type="ECO:0000256" key="3">
    <source>
        <dbReference type="SAM" id="MobiDB-lite"/>
    </source>
</evidence>
<evidence type="ECO:0000256" key="1">
    <source>
        <dbReference type="ARBA" id="ARBA00022694"/>
    </source>
</evidence>
<sequence length="576" mass="63377">MFALVGAFLAQLLRPFHDVVAFFSLPAALLRNTPPTATSSTMPRAKGSKAADPVVDVLRRQMVHIKTKEECRLGNETVDVWSIELPSKHAENILKVIKDNIPGQDTIDLQHLRRFARPRFMPDHVVGQRDLVKEMHSVQRTWDDATPQTAFQDPETNGWGSPNPAKKSGADKKTMTLYLLVCPAHLISLPDLHSLLLKYPPFCSDADSWAYPLEIKKATVPRQPPTKPEQAEEWSKKYWPTFYRKTNPFGAHPGTISKAESDLKHPLIGNVGVAEAIDLAEKAGEETFAQGYSTSATGCVIMERVNDKTQVVAVAGDARSKPMPNAADVSGEAIGDHPCKGNPMCHAAMRAIGMVGRKRLRVASQPATRTANKGEKALAAAGLARDEKSRDAFFLDLPLNDFEDSYFKHNNLKPDGYLCLKLEVFLTHEPCVMCSMALVHSRVGRVVFKHRMPKTGGLTSEVTSNDTGPVGLGYGLCWRKELNWQFMCWEYTPVDASGKPTHSSYPEEKEEPKKIEPAANVSSNNSSNGVGSTRGKKNKKKGGRTMAEKYPATGNGAHDDIAKANPYVSSFARVHV</sequence>
<feature type="compositionally biased region" description="Polar residues" evidence="3">
    <location>
        <begin position="148"/>
        <end position="160"/>
    </location>
</feature>
<dbReference type="PANTHER" id="PTHR11079:SF156">
    <property type="entry name" value="INACTIVE TRNA-SPECIFIC ADENOSINE DEAMINASE-LIKE PROTEIN 3-RELATED"/>
    <property type="match status" value="1"/>
</dbReference>
<gene>
    <name evidence="5" type="ORF">WHR41_03476</name>
</gene>
<dbReference type="EMBL" id="JAAQHG020000009">
    <property type="protein sequence ID" value="KAL1587814.1"/>
    <property type="molecule type" value="Genomic_DNA"/>
</dbReference>
<proteinExistence type="inferred from homology"/>
<keyword evidence="1" id="KW-0819">tRNA processing</keyword>
<dbReference type="PROSITE" id="PS51747">
    <property type="entry name" value="CYT_DCMP_DEAMINASES_2"/>
    <property type="match status" value="1"/>
</dbReference>
<accession>A0AB34KS60</accession>
<dbReference type="GO" id="GO:0005737">
    <property type="term" value="C:cytoplasm"/>
    <property type="evidence" value="ECO:0007669"/>
    <property type="project" value="TreeGrafter"/>
</dbReference>
<feature type="compositionally biased region" description="Basic and acidic residues" evidence="3">
    <location>
        <begin position="505"/>
        <end position="516"/>
    </location>
</feature>
<dbReference type="SUPFAM" id="SSF53927">
    <property type="entry name" value="Cytidine deaminase-like"/>
    <property type="match status" value="1"/>
</dbReference>
<protein>
    <recommendedName>
        <fullName evidence="4">CMP/dCMP-type deaminase domain-containing protein</fullName>
    </recommendedName>
</protein>
<evidence type="ECO:0000313" key="5">
    <source>
        <dbReference type="EMBL" id="KAL1587814.1"/>
    </source>
</evidence>
<feature type="region of interest" description="Disordered" evidence="3">
    <location>
        <begin position="497"/>
        <end position="562"/>
    </location>
</feature>
<name>A0AB34KS60_9PEZI</name>
<comment type="caution">
    <text evidence="5">The sequence shown here is derived from an EMBL/GenBank/DDBJ whole genome shotgun (WGS) entry which is preliminary data.</text>
</comment>